<gene>
    <name evidence="2" type="ORF">HMPREF0724_11784</name>
</gene>
<comment type="caution">
    <text evidence="2">The sequence shown here is derived from an EMBL/GenBank/DDBJ whole genome shotgun (WGS) entry which is preliminary data.</text>
</comment>
<name>E9T083_RHOHA</name>
<keyword evidence="3" id="KW-1185">Reference proteome</keyword>
<protein>
    <recommendedName>
        <fullName evidence="4">HNH domain-containing protein</fullName>
    </recommendedName>
</protein>
<dbReference type="Proteomes" id="UP000004245">
    <property type="component" value="Unassembled WGS sequence"/>
</dbReference>
<dbReference type="EMBL" id="ADNW02000008">
    <property type="protein sequence ID" value="EGD24666.1"/>
    <property type="molecule type" value="Genomic_DNA"/>
</dbReference>
<evidence type="ECO:0000256" key="1">
    <source>
        <dbReference type="SAM" id="MobiDB-lite"/>
    </source>
</evidence>
<evidence type="ECO:0000313" key="3">
    <source>
        <dbReference type="Proteomes" id="UP000004245"/>
    </source>
</evidence>
<evidence type="ECO:0008006" key="4">
    <source>
        <dbReference type="Google" id="ProtNLM"/>
    </source>
</evidence>
<feature type="region of interest" description="Disordered" evidence="1">
    <location>
        <begin position="1"/>
        <end position="76"/>
    </location>
</feature>
<dbReference type="AlphaFoldDB" id="E9T083"/>
<reference evidence="2" key="1">
    <citation type="submission" date="2011-01" db="EMBL/GenBank/DDBJ databases">
        <authorList>
            <person name="Muzny D."/>
            <person name="Qin X."/>
            <person name="Buhay C."/>
            <person name="Dugan-Rocha S."/>
            <person name="Ding Y."/>
            <person name="Chen G."/>
            <person name="Hawes A."/>
            <person name="Holder M."/>
            <person name="Jhangiani S."/>
            <person name="Johnson A."/>
            <person name="Khan Z."/>
            <person name="Li Z."/>
            <person name="Liu W."/>
            <person name="Liu X."/>
            <person name="Perez L."/>
            <person name="Shen H."/>
            <person name="Wang Q."/>
            <person name="Watt J."/>
            <person name="Xi L."/>
            <person name="Xin Y."/>
            <person name="Zhou J."/>
            <person name="Deng J."/>
            <person name="Jiang H."/>
            <person name="Liu Y."/>
            <person name="Qu J."/>
            <person name="Song X.-Z."/>
            <person name="Zhang L."/>
            <person name="Villasana D."/>
            <person name="Johnson A."/>
            <person name="Liu J."/>
            <person name="Liyanage D."/>
            <person name="Lorensuhewa L."/>
            <person name="Robinson T."/>
            <person name="Song A."/>
            <person name="Song B.-B."/>
            <person name="Dinh H."/>
            <person name="Thornton R."/>
            <person name="Coyle M."/>
            <person name="Francisco L."/>
            <person name="Jackson L."/>
            <person name="Javaid M."/>
            <person name="Korchina V."/>
            <person name="Kovar C."/>
            <person name="Mata R."/>
            <person name="Mathew T."/>
            <person name="Ngo R."/>
            <person name="Nguyen L."/>
            <person name="Nguyen N."/>
            <person name="Okwuonu G."/>
            <person name="Ongeri F."/>
            <person name="Pham C."/>
            <person name="Simmons D."/>
            <person name="Wilczek-Boney K."/>
            <person name="Hale W."/>
            <person name="Jakkamsetti A."/>
            <person name="Pham P."/>
            <person name="Ruth R."/>
            <person name="San Lucas F."/>
            <person name="Warren J."/>
            <person name="Zhang J."/>
            <person name="Zhao Z."/>
            <person name="Zhou C."/>
            <person name="Zhu D."/>
            <person name="Lee S."/>
            <person name="Bess C."/>
            <person name="Blankenburg K."/>
            <person name="Forbes L."/>
            <person name="Fu Q."/>
            <person name="Gubbala S."/>
            <person name="Hirani K."/>
            <person name="Jayaseelan J.C."/>
            <person name="Lara F."/>
            <person name="Munidasa M."/>
            <person name="Palculict T."/>
            <person name="Patil S."/>
            <person name="Pu L.-L."/>
            <person name="Saada N."/>
            <person name="Tang L."/>
            <person name="Weissenberger G."/>
            <person name="Zhu Y."/>
            <person name="Hemphill L."/>
            <person name="Shang Y."/>
            <person name="Youmans B."/>
            <person name="Ayvaz T."/>
            <person name="Ross M."/>
            <person name="Santibanez J."/>
            <person name="Aqrawi P."/>
            <person name="Gross S."/>
            <person name="Joshi V."/>
            <person name="Fowler G."/>
            <person name="Nazareth L."/>
            <person name="Reid J."/>
            <person name="Worley K."/>
            <person name="Petrosino J."/>
            <person name="Highlander S."/>
            <person name="Gibbs R."/>
        </authorList>
    </citation>
    <scope>NUCLEOTIDE SEQUENCE [LARGE SCALE GENOMIC DNA]</scope>
    <source>
        <strain evidence="2">ATCC 33707</strain>
    </source>
</reference>
<feature type="compositionally biased region" description="Basic and acidic residues" evidence="1">
    <location>
        <begin position="1"/>
        <end position="20"/>
    </location>
</feature>
<proteinExistence type="predicted"/>
<feature type="compositionally biased region" description="Basic and acidic residues" evidence="1">
    <location>
        <begin position="31"/>
        <end position="57"/>
    </location>
</feature>
<dbReference type="HOGENOM" id="CLU_2652081_0_0_11"/>
<accession>E9T083</accession>
<sequence>MYRDAAKNIDGRPLEADHSHARSRGGTQADRLLHSECNRSRQDGARDHLRPTLDRGIGDAGGQATRPAAFPWPELP</sequence>
<organism evidence="2 3">
    <name type="scientific">Prescottella equi ATCC 33707</name>
    <dbReference type="NCBI Taxonomy" id="525370"/>
    <lineage>
        <taxon>Bacteria</taxon>
        <taxon>Bacillati</taxon>
        <taxon>Actinomycetota</taxon>
        <taxon>Actinomycetes</taxon>
        <taxon>Mycobacteriales</taxon>
        <taxon>Nocardiaceae</taxon>
        <taxon>Prescottella</taxon>
    </lineage>
</organism>
<evidence type="ECO:0000313" key="2">
    <source>
        <dbReference type="EMBL" id="EGD24666.1"/>
    </source>
</evidence>